<dbReference type="GO" id="GO:0003700">
    <property type="term" value="F:DNA-binding transcription factor activity"/>
    <property type="evidence" value="ECO:0007669"/>
    <property type="project" value="TreeGrafter"/>
</dbReference>
<dbReference type="Proteomes" id="UP000256727">
    <property type="component" value="Unassembled WGS sequence"/>
</dbReference>
<feature type="domain" description="HTH tetR-type" evidence="5">
    <location>
        <begin position="18"/>
        <end position="78"/>
    </location>
</feature>
<sequence>MPPTDTPASTSLRERKKTETWHAIHDAAAELALDDDTKHVTVEAIASEAGISQRTFFNYFSTKEDAILGVMPPSAPELPEDFLDEEGLIHRTTELLLTVGRSTYAEGDADRRSKLFEKFPHLLLRRREMMMQGEDLVYQMIATAMADHPAWSGGLNGHSVEQTARMLTMAAGVPLRYLIVTRGAAGGYLAQSSVDDALDLYQDLYRKLS</sequence>
<protein>
    <submittedName>
        <fullName evidence="6">TetR family transcriptional regulator</fullName>
    </submittedName>
</protein>
<reference evidence="6 7" key="1">
    <citation type="submission" date="2018-07" db="EMBL/GenBank/DDBJ databases">
        <title>Sequencing the genomes of 1000 actinobacteria strains.</title>
        <authorList>
            <person name="Klenk H.-P."/>
        </authorList>
    </citation>
    <scope>NUCLEOTIDE SEQUENCE [LARGE SCALE GENOMIC DNA]</scope>
    <source>
        <strain evidence="6 7">DSM 14442</strain>
    </source>
</reference>
<keyword evidence="1" id="KW-0805">Transcription regulation</keyword>
<dbReference type="PANTHER" id="PTHR30055">
    <property type="entry name" value="HTH-TYPE TRANSCRIPTIONAL REGULATOR RUTR"/>
    <property type="match status" value="1"/>
</dbReference>
<evidence type="ECO:0000256" key="3">
    <source>
        <dbReference type="ARBA" id="ARBA00023163"/>
    </source>
</evidence>
<comment type="caution">
    <text evidence="6">The sequence shown here is derived from an EMBL/GenBank/DDBJ whole genome shotgun (WGS) entry which is preliminary data.</text>
</comment>
<dbReference type="AlphaFoldDB" id="A0A3D9LEB9"/>
<dbReference type="SUPFAM" id="SSF46689">
    <property type="entry name" value="Homeodomain-like"/>
    <property type="match status" value="1"/>
</dbReference>
<accession>A0A3D9LEB9</accession>
<dbReference type="InterPro" id="IPR050109">
    <property type="entry name" value="HTH-type_TetR-like_transc_reg"/>
</dbReference>
<dbReference type="PANTHER" id="PTHR30055:SF234">
    <property type="entry name" value="HTH-TYPE TRANSCRIPTIONAL REGULATOR BETI"/>
    <property type="match status" value="1"/>
</dbReference>
<keyword evidence="3" id="KW-0804">Transcription</keyword>
<evidence type="ECO:0000313" key="7">
    <source>
        <dbReference type="Proteomes" id="UP000256727"/>
    </source>
</evidence>
<dbReference type="Gene3D" id="1.10.357.10">
    <property type="entry name" value="Tetracycline Repressor, domain 2"/>
    <property type="match status" value="1"/>
</dbReference>
<dbReference type="PROSITE" id="PS50977">
    <property type="entry name" value="HTH_TETR_2"/>
    <property type="match status" value="1"/>
</dbReference>
<evidence type="ECO:0000313" key="6">
    <source>
        <dbReference type="EMBL" id="REE04718.1"/>
    </source>
</evidence>
<keyword evidence="2 4" id="KW-0238">DNA-binding</keyword>
<dbReference type="Pfam" id="PF00440">
    <property type="entry name" value="TetR_N"/>
    <property type="match status" value="1"/>
</dbReference>
<evidence type="ECO:0000259" key="5">
    <source>
        <dbReference type="PROSITE" id="PS50977"/>
    </source>
</evidence>
<dbReference type="RefSeq" id="WP_115932594.1">
    <property type="nucleotide sequence ID" value="NZ_QREH01000001.1"/>
</dbReference>
<dbReference type="GO" id="GO:0000976">
    <property type="term" value="F:transcription cis-regulatory region binding"/>
    <property type="evidence" value="ECO:0007669"/>
    <property type="project" value="TreeGrafter"/>
</dbReference>
<evidence type="ECO:0000256" key="2">
    <source>
        <dbReference type="ARBA" id="ARBA00023125"/>
    </source>
</evidence>
<organism evidence="6 7">
    <name type="scientific">Citricoccus muralis</name>
    <dbReference type="NCBI Taxonomy" id="169134"/>
    <lineage>
        <taxon>Bacteria</taxon>
        <taxon>Bacillati</taxon>
        <taxon>Actinomycetota</taxon>
        <taxon>Actinomycetes</taxon>
        <taxon>Micrococcales</taxon>
        <taxon>Micrococcaceae</taxon>
        <taxon>Citricoccus</taxon>
    </lineage>
</organism>
<dbReference type="InterPro" id="IPR001647">
    <property type="entry name" value="HTH_TetR"/>
</dbReference>
<gene>
    <name evidence="6" type="ORF">C8E99_2565</name>
</gene>
<name>A0A3D9LEB9_9MICC</name>
<feature type="DNA-binding region" description="H-T-H motif" evidence="4">
    <location>
        <begin position="41"/>
        <end position="60"/>
    </location>
</feature>
<keyword evidence="7" id="KW-1185">Reference proteome</keyword>
<dbReference type="EMBL" id="QREH01000001">
    <property type="protein sequence ID" value="REE04718.1"/>
    <property type="molecule type" value="Genomic_DNA"/>
</dbReference>
<dbReference type="OrthoDB" id="8688418at2"/>
<proteinExistence type="predicted"/>
<dbReference type="InterPro" id="IPR009057">
    <property type="entry name" value="Homeodomain-like_sf"/>
</dbReference>
<evidence type="ECO:0000256" key="1">
    <source>
        <dbReference type="ARBA" id="ARBA00023015"/>
    </source>
</evidence>
<evidence type="ECO:0000256" key="4">
    <source>
        <dbReference type="PROSITE-ProRule" id="PRU00335"/>
    </source>
</evidence>